<feature type="domain" description="RRM" evidence="3">
    <location>
        <begin position="305"/>
        <end position="377"/>
    </location>
</feature>
<dbReference type="InterPro" id="IPR003954">
    <property type="entry name" value="RRM_euk-type"/>
</dbReference>
<keyword evidence="1" id="KW-0694">RNA-binding</keyword>
<feature type="compositionally biased region" description="Low complexity" evidence="2">
    <location>
        <begin position="482"/>
        <end position="503"/>
    </location>
</feature>
<dbReference type="SMART" id="SM00360">
    <property type="entry name" value="RRM"/>
    <property type="match status" value="3"/>
</dbReference>
<dbReference type="EMBL" id="ML977562">
    <property type="protein sequence ID" value="KAF2005586.1"/>
    <property type="molecule type" value="Genomic_DNA"/>
</dbReference>
<protein>
    <recommendedName>
        <fullName evidence="3">RRM domain-containing protein</fullName>
    </recommendedName>
</protein>
<dbReference type="CDD" id="cd12614">
    <property type="entry name" value="RRM1_PUB1"/>
    <property type="match status" value="1"/>
</dbReference>
<feature type="domain" description="RRM" evidence="3">
    <location>
        <begin position="178"/>
        <end position="256"/>
    </location>
</feature>
<dbReference type="InterPro" id="IPR000504">
    <property type="entry name" value="RRM_dom"/>
</dbReference>
<reference evidence="4" key="1">
    <citation type="journal article" date="2020" name="Stud. Mycol.">
        <title>101 Dothideomycetes genomes: a test case for predicting lifestyles and emergence of pathogens.</title>
        <authorList>
            <person name="Haridas S."/>
            <person name="Albert R."/>
            <person name="Binder M."/>
            <person name="Bloem J."/>
            <person name="Labutti K."/>
            <person name="Salamov A."/>
            <person name="Andreopoulos B."/>
            <person name="Baker S."/>
            <person name="Barry K."/>
            <person name="Bills G."/>
            <person name="Bluhm B."/>
            <person name="Cannon C."/>
            <person name="Castanera R."/>
            <person name="Culley D."/>
            <person name="Daum C."/>
            <person name="Ezra D."/>
            <person name="Gonzalez J."/>
            <person name="Henrissat B."/>
            <person name="Kuo A."/>
            <person name="Liang C."/>
            <person name="Lipzen A."/>
            <person name="Lutzoni F."/>
            <person name="Magnuson J."/>
            <person name="Mondo S."/>
            <person name="Nolan M."/>
            <person name="Ohm R."/>
            <person name="Pangilinan J."/>
            <person name="Park H.-J."/>
            <person name="Ramirez L."/>
            <person name="Alfaro M."/>
            <person name="Sun H."/>
            <person name="Tritt A."/>
            <person name="Yoshinaga Y."/>
            <person name="Zwiers L.-H."/>
            <person name="Turgeon B."/>
            <person name="Goodwin S."/>
            <person name="Spatafora J."/>
            <person name="Crous P."/>
            <person name="Grigoriev I."/>
        </authorList>
    </citation>
    <scope>NUCLEOTIDE SEQUENCE</scope>
    <source>
        <strain evidence="4">CBS 123094</strain>
    </source>
</reference>
<feature type="domain" description="RRM" evidence="3">
    <location>
        <begin position="88"/>
        <end position="165"/>
    </location>
</feature>
<keyword evidence="5" id="KW-1185">Reference proteome</keyword>
<dbReference type="GO" id="GO:0003723">
    <property type="term" value="F:RNA binding"/>
    <property type="evidence" value="ECO:0007669"/>
    <property type="project" value="UniProtKB-UniRule"/>
</dbReference>
<dbReference type="FunFam" id="3.30.70.330:FF:000224">
    <property type="entry name" value="Nuclear and cytoplasmic polyadenylated RNA-binding protein"/>
    <property type="match status" value="1"/>
</dbReference>
<feature type="region of interest" description="Disordered" evidence="2">
    <location>
        <begin position="1"/>
        <end position="82"/>
    </location>
</feature>
<evidence type="ECO:0000256" key="1">
    <source>
        <dbReference type="PROSITE-ProRule" id="PRU00176"/>
    </source>
</evidence>
<evidence type="ECO:0000313" key="4">
    <source>
        <dbReference type="EMBL" id="KAF2005586.1"/>
    </source>
</evidence>
<dbReference type="PROSITE" id="PS50102">
    <property type="entry name" value="RRM"/>
    <property type="match status" value="3"/>
</dbReference>
<evidence type="ECO:0000256" key="2">
    <source>
        <dbReference type="SAM" id="MobiDB-lite"/>
    </source>
</evidence>
<feature type="region of interest" description="Disordered" evidence="2">
    <location>
        <begin position="374"/>
        <end position="510"/>
    </location>
</feature>
<dbReference type="Proteomes" id="UP000799779">
    <property type="component" value="Unassembled WGS sequence"/>
</dbReference>
<feature type="compositionally biased region" description="Polar residues" evidence="2">
    <location>
        <begin position="391"/>
        <end position="400"/>
    </location>
</feature>
<dbReference type="InterPro" id="IPR035979">
    <property type="entry name" value="RBD_domain_sf"/>
</dbReference>
<organism evidence="4 5">
    <name type="scientific">Amniculicola lignicola CBS 123094</name>
    <dbReference type="NCBI Taxonomy" id="1392246"/>
    <lineage>
        <taxon>Eukaryota</taxon>
        <taxon>Fungi</taxon>
        <taxon>Dikarya</taxon>
        <taxon>Ascomycota</taxon>
        <taxon>Pezizomycotina</taxon>
        <taxon>Dothideomycetes</taxon>
        <taxon>Pleosporomycetidae</taxon>
        <taxon>Pleosporales</taxon>
        <taxon>Amniculicolaceae</taxon>
        <taxon>Amniculicola</taxon>
    </lineage>
</organism>
<dbReference type="OrthoDB" id="8093034at2759"/>
<accession>A0A6A5X2J5</accession>
<dbReference type="AlphaFoldDB" id="A0A6A5X2J5"/>
<dbReference type="CDD" id="cd12622">
    <property type="entry name" value="RRM3_PUB1"/>
    <property type="match status" value="1"/>
</dbReference>
<dbReference type="Gene3D" id="3.30.70.330">
    <property type="match status" value="3"/>
</dbReference>
<feature type="compositionally biased region" description="Low complexity" evidence="2">
    <location>
        <begin position="26"/>
        <end position="35"/>
    </location>
</feature>
<evidence type="ECO:0000313" key="5">
    <source>
        <dbReference type="Proteomes" id="UP000799779"/>
    </source>
</evidence>
<gene>
    <name evidence="4" type="ORF">P154DRAFT_423815</name>
</gene>
<dbReference type="FunFam" id="3.30.70.330:FF:000134">
    <property type="entry name" value="Nuclear and cytoplasmic polyadenylated rna-binding pub1"/>
    <property type="match status" value="1"/>
</dbReference>
<dbReference type="Pfam" id="PF00076">
    <property type="entry name" value="RRM_1"/>
    <property type="match status" value="3"/>
</dbReference>
<dbReference type="SUPFAM" id="SSF54928">
    <property type="entry name" value="RNA-binding domain, RBD"/>
    <property type="match status" value="3"/>
</dbReference>
<name>A0A6A5X2J5_9PLEO</name>
<dbReference type="PANTHER" id="PTHR48038:SF1">
    <property type="entry name" value="RIBONUCLEOPROTEIN RB97D"/>
    <property type="match status" value="1"/>
</dbReference>
<dbReference type="FunFam" id="3.30.70.330:FF:000117">
    <property type="entry name" value="Nuclear and cytoplasmic polyadenylated RNA-binding protein"/>
    <property type="match status" value="1"/>
</dbReference>
<dbReference type="InterPro" id="IPR012677">
    <property type="entry name" value="Nucleotide-bd_a/b_plait_sf"/>
</dbReference>
<dbReference type="SMART" id="SM00361">
    <property type="entry name" value="RRM_1"/>
    <property type="match status" value="3"/>
</dbReference>
<evidence type="ECO:0000259" key="3">
    <source>
        <dbReference type="PROSITE" id="PS50102"/>
    </source>
</evidence>
<sequence>MADSATSAAQMAPPPAAPGPQGYDGGQPQQQQQHQMPPPLAPVIIPQNTNPIPTAVGSPMTGNPMMSPASGGGPGYVPRRAAPEPNKRALYVGGLDPRVTEDVLRQIFETTGHVQSVKIIPDKNSKGFNYGFIEYDDPQAAERAMATLNGRRIHNTEIRVNWAYQSNNNAKEDTSNHFHIFVGDLSNEVNDEVLLQAFSTFGTVSEARVMWDMKTGRTRGYGFVAYRDRTEAERALSSMDGEWLGSRAIRCNWANQKGQPSISQQQAMASMGMTPTTPFGQHHQYPTHGVNSYEMVVQQTPQWQTTCYVGNLTPYTTQSDLVPLFQNFGYVTETRFQSDRGFAFIKMDTHENAAMAICQLNSYNVNGRPLKCSWGKDRPPTGQFEGYSPAQGPNSAFPQTPSQFFPQYGGPGGPMSPQGERHERHKRKLRYRQTNSRAGPSPGGQPFAQNQAGFGGPGMAQPAFQQQMPVSAGGYGGGGRGQPQQQQQQQQWGQPNQANFNQNGFGGYQG</sequence>
<proteinExistence type="predicted"/>
<dbReference type="CDD" id="cd12619">
    <property type="entry name" value="RRM2_PUB1"/>
    <property type="match status" value="1"/>
</dbReference>
<dbReference type="PANTHER" id="PTHR48038">
    <property type="entry name" value="RIBONUCLEOPROTEIN RB97D"/>
    <property type="match status" value="1"/>
</dbReference>